<dbReference type="OrthoDB" id="9784739at2"/>
<keyword evidence="4" id="KW-0677">Repeat</keyword>
<evidence type="ECO:0000259" key="7">
    <source>
        <dbReference type="Pfam" id="PF04613"/>
    </source>
</evidence>
<proteinExistence type="predicted"/>
<dbReference type="RefSeq" id="WP_106463383.1">
    <property type="nucleotide sequence ID" value="NZ_PXOQ01000009.1"/>
</dbReference>
<comment type="caution">
    <text evidence="8">The sequence shown here is derived from an EMBL/GenBank/DDBJ whole genome shotgun (WGS) entry which is preliminary data.</text>
</comment>
<organism evidence="8 9">
    <name type="scientific">Aurantibacter aestuarii</name>
    <dbReference type="NCBI Taxonomy" id="1266046"/>
    <lineage>
        <taxon>Bacteria</taxon>
        <taxon>Pseudomonadati</taxon>
        <taxon>Bacteroidota</taxon>
        <taxon>Flavobacteriia</taxon>
        <taxon>Flavobacteriales</taxon>
        <taxon>Flavobacteriaceae</taxon>
        <taxon>Aurantibacter</taxon>
    </lineage>
</organism>
<dbReference type="Gene3D" id="3.40.1390.10">
    <property type="entry name" value="MurE/MurF, N-terminal domain"/>
    <property type="match status" value="1"/>
</dbReference>
<dbReference type="InterPro" id="IPR011004">
    <property type="entry name" value="Trimer_LpxA-like_sf"/>
</dbReference>
<reference evidence="8 9" key="1">
    <citation type="submission" date="2018-03" db="EMBL/GenBank/DDBJ databases">
        <title>Mesoflavibacter sp. HG37 and Mesoflavibacter sp. HG96 sp.nov., two marine bacteria isolated from seawater of Western Pacific Ocean.</title>
        <authorList>
            <person name="Cheng H."/>
            <person name="Wu Y.-H."/>
            <person name="Guo L.-L."/>
            <person name="Xu X.-W."/>
        </authorList>
    </citation>
    <scope>NUCLEOTIDE SEQUENCE [LARGE SCALE GENOMIC DNA]</scope>
    <source>
        <strain evidence="8 9">KCTC 32269</strain>
    </source>
</reference>
<evidence type="ECO:0000256" key="6">
    <source>
        <dbReference type="ARBA" id="ARBA00023315"/>
    </source>
</evidence>
<dbReference type="EMBL" id="PXOQ01000009">
    <property type="protein sequence ID" value="PSG88243.1"/>
    <property type="molecule type" value="Genomic_DNA"/>
</dbReference>
<evidence type="ECO:0000313" key="8">
    <source>
        <dbReference type="EMBL" id="PSG88243.1"/>
    </source>
</evidence>
<feature type="domain" description="UDP-3-O-[3-hydroxymyristoyl] glucosamine N-acyltransferase non-repeat region" evidence="7">
    <location>
        <begin position="26"/>
        <end position="90"/>
    </location>
</feature>
<name>A0A2T1N8U0_9FLAO</name>
<dbReference type="GO" id="GO:0016410">
    <property type="term" value="F:N-acyltransferase activity"/>
    <property type="evidence" value="ECO:0007669"/>
    <property type="project" value="InterPro"/>
</dbReference>
<evidence type="ECO:0000256" key="4">
    <source>
        <dbReference type="ARBA" id="ARBA00022737"/>
    </source>
</evidence>
<keyword evidence="5" id="KW-0443">Lipid metabolism</keyword>
<keyword evidence="6 8" id="KW-0012">Acyltransferase</keyword>
<keyword evidence="1" id="KW-0444">Lipid biosynthesis</keyword>
<gene>
    <name evidence="8" type="ORF">C7H52_08020</name>
</gene>
<dbReference type="NCBIfam" id="NF002060">
    <property type="entry name" value="PRK00892.1"/>
    <property type="match status" value="1"/>
</dbReference>
<dbReference type="Pfam" id="PF04613">
    <property type="entry name" value="LpxD"/>
    <property type="match status" value="1"/>
</dbReference>
<sequence length="311" mass="33629">MKFPKTYSLKDIAAIINCSYVGDDNFPVDGMNEIHVVEAGDIVFVDHPKYYDKALNSAATIVLINKEVTCPDGKALLISNDPFRDFNKLTSYFKPFQASNFSISDSAIIGKDTVIQPNCFIGHNVSIGKNCIIHANVSIYDDCVIGDDVVINAGTVIGGNAFYYKTRPEGFDQLLSGGRVIIENNVHIGAACTIDKGVTGDTTIGEGTKLDNQIQVGHDTIIGKKCLIASQTGIAGCCVIEDEVTIWGQVGTNSGIKIGKKAVILGQTGVTKSVEGYKTYFGTPIEESRVKLKELALLRRLPALLEQFKIK</sequence>
<protein>
    <submittedName>
        <fullName evidence="8">UDP-3-O-(3-hydroxymyristoyl)glucosamine N-acyltransferase</fullName>
    </submittedName>
</protein>
<dbReference type="InterPro" id="IPR020573">
    <property type="entry name" value="UDP_GlcNAc_AcTrfase_non-rep"/>
</dbReference>
<dbReference type="AlphaFoldDB" id="A0A2T1N8U0"/>
<dbReference type="SUPFAM" id="SSF51161">
    <property type="entry name" value="Trimeric LpxA-like enzymes"/>
    <property type="match status" value="1"/>
</dbReference>
<dbReference type="GO" id="GO:0009245">
    <property type="term" value="P:lipid A biosynthetic process"/>
    <property type="evidence" value="ECO:0007669"/>
    <property type="project" value="UniProtKB-KW"/>
</dbReference>
<dbReference type="Gene3D" id="2.160.10.10">
    <property type="entry name" value="Hexapeptide repeat proteins"/>
    <property type="match status" value="1"/>
</dbReference>
<dbReference type="Proteomes" id="UP000238426">
    <property type="component" value="Unassembled WGS sequence"/>
</dbReference>
<dbReference type="PANTHER" id="PTHR43378:SF2">
    <property type="entry name" value="UDP-3-O-ACYLGLUCOSAMINE N-ACYLTRANSFERASE 1, MITOCHONDRIAL-RELATED"/>
    <property type="match status" value="1"/>
</dbReference>
<keyword evidence="3 8" id="KW-0808">Transferase</keyword>
<evidence type="ECO:0000256" key="1">
    <source>
        <dbReference type="ARBA" id="ARBA00022516"/>
    </source>
</evidence>
<evidence type="ECO:0000256" key="5">
    <source>
        <dbReference type="ARBA" id="ARBA00023098"/>
    </source>
</evidence>
<dbReference type="Pfam" id="PF00132">
    <property type="entry name" value="Hexapep"/>
    <property type="match status" value="2"/>
</dbReference>
<dbReference type="InterPro" id="IPR001451">
    <property type="entry name" value="Hexapep"/>
</dbReference>
<evidence type="ECO:0000313" key="9">
    <source>
        <dbReference type="Proteomes" id="UP000238426"/>
    </source>
</evidence>
<evidence type="ECO:0000256" key="3">
    <source>
        <dbReference type="ARBA" id="ARBA00022679"/>
    </source>
</evidence>
<keyword evidence="2" id="KW-0441">Lipid A biosynthesis</keyword>
<keyword evidence="9" id="KW-1185">Reference proteome</keyword>
<dbReference type="CDD" id="cd03352">
    <property type="entry name" value="LbH_LpxD"/>
    <property type="match status" value="1"/>
</dbReference>
<dbReference type="GO" id="GO:0016020">
    <property type="term" value="C:membrane"/>
    <property type="evidence" value="ECO:0007669"/>
    <property type="project" value="GOC"/>
</dbReference>
<dbReference type="InterPro" id="IPR007691">
    <property type="entry name" value="LpxD"/>
</dbReference>
<dbReference type="PANTHER" id="PTHR43378">
    <property type="entry name" value="UDP-3-O-ACYLGLUCOSAMINE N-ACYLTRANSFERASE"/>
    <property type="match status" value="1"/>
</dbReference>
<dbReference type="Pfam" id="PF14602">
    <property type="entry name" value="Hexapep_2"/>
    <property type="match status" value="1"/>
</dbReference>
<accession>A0A2T1N8U0</accession>
<evidence type="ECO:0000256" key="2">
    <source>
        <dbReference type="ARBA" id="ARBA00022556"/>
    </source>
</evidence>